<dbReference type="RefSeq" id="WP_200606742.1">
    <property type="nucleotide sequence ID" value="NZ_JAEHHL010000001.1"/>
</dbReference>
<sequence length="284" mass="29176">MAAVVAVGLFVPRADAATAVPSPGEACLAAAEAAGRARGVPAGLLSAIALTESGLTRGGRFLPWPWTLNVEGKGLRFDGAEDALAHARLAISEGARSIDFGCFQINLRWHGGAFRSLDAMLDPRIGAEYAADFLRRLYEESGSWMEAAGHYHSRNAGNADRYRARVVALMNGLGSRSAPVHDVAIAGGGSTQAHGQMVASRNTATGFSASSVPLIAARAREGAFLPGTTRLARRDRAPGPGASRRNGSLFAPTGFAAGSGSVTTLTAGRGFLNAAARSLFGGGS</sequence>
<evidence type="ECO:0000313" key="2">
    <source>
        <dbReference type="EMBL" id="MBK0398108.1"/>
    </source>
</evidence>
<gene>
    <name evidence="2" type="ORF">H0I76_02810</name>
</gene>
<dbReference type="EMBL" id="JAEHHL010000001">
    <property type="protein sequence ID" value="MBK0398108.1"/>
    <property type="molecule type" value="Genomic_DNA"/>
</dbReference>
<accession>A0A8J7M4M2</accession>
<dbReference type="Proteomes" id="UP000655420">
    <property type="component" value="Unassembled WGS sequence"/>
</dbReference>
<proteinExistence type="predicted"/>
<reference evidence="2" key="1">
    <citation type="submission" date="2020-12" db="EMBL/GenBank/DDBJ databases">
        <title>Bacterial taxonomy.</title>
        <authorList>
            <person name="Pan X."/>
        </authorList>
    </citation>
    <scope>NUCLEOTIDE SEQUENCE</scope>
    <source>
        <strain evidence="2">M0105</strain>
    </source>
</reference>
<keyword evidence="3" id="KW-1185">Reference proteome</keyword>
<comment type="caution">
    <text evidence="2">The sequence shown here is derived from an EMBL/GenBank/DDBJ whole genome shotgun (WGS) entry which is preliminary data.</text>
</comment>
<evidence type="ECO:0000313" key="3">
    <source>
        <dbReference type="Proteomes" id="UP000655420"/>
    </source>
</evidence>
<evidence type="ECO:0000256" key="1">
    <source>
        <dbReference type="SAM" id="MobiDB-lite"/>
    </source>
</evidence>
<name>A0A8J7M4M2_9RHOB</name>
<feature type="region of interest" description="Disordered" evidence="1">
    <location>
        <begin position="227"/>
        <end position="250"/>
    </location>
</feature>
<dbReference type="AlphaFoldDB" id="A0A8J7M4M2"/>
<dbReference type="InterPro" id="IPR023346">
    <property type="entry name" value="Lysozyme-like_dom_sf"/>
</dbReference>
<organism evidence="2 3">
    <name type="scientific">Thermohalobaculum xanthum</name>
    <dbReference type="NCBI Taxonomy" id="2753746"/>
    <lineage>
        <taxon>Bacteria</taxon>
        <taxon>Pseudomonadati</taxon>
        <taxon>Pseudomonadota</taxon>
        <taxon>Alphaproteobacteria</taxon>
        <taxon>Rhodobacterales</taxon>
        <taxon>Paracoccaceae</taxon>
        <taxon>Thermohalobaculum</taxon>
    </lineage>
</organism>
<dbReference type="SUPFAM" id="SSF53955">
    <property type="entry name" value="Lysozyme-like"/>
    <property type="match status" value="1"/>
</dbReference>
<protein>
    <submittedName>
        <fullName evidence="2">Lytic transglycosylase domain-containing protein</fullName>
    </submittedName>
</protein>